<organism evidence="2 3">
    <name type="scientific">Shewanella amazonensis (strain ATCC BAA-1098 / SB2B)</name>
    <dbReference type="NCBI Taxonomy" id="326297"/>
    <lineage>
        <taxon>Bacteria</taxon>
        <taxon>Pseudomonadati</taxon>
        <taxon>Pseudomonadota</taxon>
        <taxon>Gammaproteobacteria</taxon>
        <taxon>Alteromonadales</taxon>
        <taxon>Shewanellaceae</taxon>
        <taxon>Shewanella</taxon>
    </lineage>
</organism>
<dbReference type="Proteomes" id="UP000009175">
    <property type="component" value="Chromosome"/>
</dbReference>
<gene>
    <name evidence="2" type="ordered locus">Sama_2702</name>
</gene>
<dbReference type="HOGENOM" id="CLU_769239_0_0_6"/>
<reference evidence="2 3" key="1">
    <citation type="submission" date="2006-12" db="EMBL/GenBank/DDBJ databases">
        <title>Complete sequence of Shewanella amazonensis SB2B.</title>
        <authorList>
            <consortium name="US DOE Joint Genome Institute"/>
            <person name="Copeland A."/>
            <person name="Lucas S."/>
            <person name="Lapidus A."/>
            <person name="Barry K."/>
            <person name="Detter J.C."/>
            <person name="Glavina del Rio T."/>
            <person name="Hammon N."/>
            <person name="Israni S."/>
            <person name="Dalin E."/>
            <person name="Tice H."/>
            <person name="Pitluck S."/>
            <person name="Munk A.C."/>
            <person name="Brettin T."/>
            <person name="Bruce D."/>
            <person name="Han C."/>
            <person name="Tapia R."/>
            <person name="Gilna P."/>
            <person name="Schmutz J."/>
            <person name="Larimer F."/>
            <person name="Land M."/>
            <person name="Hauser L."/>
            <person name="Kyrpides N."/>
            <person name="Mikhailova N."/>
            <person name="Fredrickson J."/>
            <person name="Richardson P."/>
        </authorList>
    </citation>
    <scope>NUCLEOTIDE SEQUENCE [LARGE SCALE GENOMIC DNA]</scope>
    <source>
        <strain evidence="3">ATCC BAA-1098 / SB2B</strain>
    </source>
</reference>
<dbReference type="AlphaFoldDB" id="A1S948"/>
<feature type="transmembrane region" description="Helical" evidence="1">
    <location>
        <begin position="97"/>
        <end position="117"/>
    </location>
</feature>
<evidence type="ECO:0000256" key="1">
    <source>
        <dbReference type="SAM" id="Phobius"/>
    </source>
</evidence>
<dbReference type="eggNOG" id="ENOG502ZCJR">
    <property type="taxonomic scope" value="Bacteria"/>
</dbReference>
<keyword evidence="1" id="KW-0472">Membrane</keyword>
<sequence>MELPALTSQIKMKISGLFNRPFAQPFTRILSGLKQFWHSLNFAQRCYVTATLLLLIETVLMLDLGPWFLGLMSVLVLTGLVSEFWPRFLHVWHSLPGKALILLFYAVVANFALGNAAGMVNEVTGVAASSLPYSHNFAILLSLPGWFFITSLLMLLLAQVAMPFYLLLLLLLKPFGIHALWHPPHYRFVFTTALVRWFWSIALLIQLLMLGAFTGVGSDSSAFTSGLYEGFFAADEKVQKKVIDTGILPTPAEDSTASTASGAVSDAVTEELDNSDGSFGVHITRDGETSNLASMPVREMKDRAERYHSLQQSMLAYFIYVYESDSRSRCQHTEGSKVVELNDYEILEVLKDDSIPLGYSYSVKRCISPAFGQ</sequence>
<protein>
    <submittedName>
        <fullName evidence="2">Uncharacterized protein</fullName>
    </submittedName>
</protein>
<dbReference type="KEGG" id="saz:Sama_2702"/>
<name>A1S948_SHEAM</name>
<feature type="transmembrane region" description="Helical" evidence="1">
    <location>
        <begin position="164"/>
        <end position="181"/>
    </location>
</feature>
<keyword evidence="1" id="KW-0812">Transmembrane</keyword>
<proteinExistence type="predicted"/>
<dbReference type="EMBL" id="CP000507">
    <property type="protein sequence ID" value="ABM00905.1"/>
    <property type="molecule type" value="Genomic_DNA"/>
</dbReference>
<feature type="transmembrane region" description="Helical" evidence="1">
    <location>
        <begin position="137"/>
        <end position="157"/>
    </location>
</feature>
<evidence type="ECO:0000313" key="2">
    <source>
        <dbReference type="EMBL" id="ABM00905.1"/>
    </source>
</evidence>
<accession>A1S948</accession>
<keyword evidence="1" id="KW-1133">Transmembrane helix</keyword>
<feature type="transmembrane region" description="Helical" evidence="1">
    <location>
        <begin position="67"/>
        <end position="85"/>
    </location>
</feature>
<evidence type="ECO:0000313" key="3">
    <source>
        <dbReference type="Proteomes" id="UP000009175"/>
    </source>
</evidence>
<keyword evidence="3" id="KW-1185">Reference proteome</keyword>
<feature type="transmembrane region" description="Helical" evidence="1">
    <location>
        <begin position="193"/>
        <end position="213"/>
    </location>
</feature>